<feature type="transmembrane region" description="Helical" evidence="18">
    <location>
        <begin position="504"/>
        <end position="528"/>
    </location>
</feature>
<feature type="disulfide bond" description="Redox-active" evidence="18">
    <location>
        <begin position="359"/>
        <end position="481"/>
    </location>
</feature>
<evidence type="ECO:0000256" key="8">
    <source>
        <dbReference type="ARBA" id="ARBA00022748"/>
    </source>
</evidence>
<feature type="disulfide bond" description="Redox-active" evidence="18">
    <location>
        <begin position="673"/>
        <end position="676"/>
    </location>
</feature>
<dbReference type="InterPro" id="IPR022910">
    <property type="entry name" value="Thiol_diS_interchange_DbsD"/>
</dbReference>
<keyword evidence="6 18" id="KW-0812">Transmembrane</keyword>
<reference evidence="21" key="1">
    <citation type="submission" date="2020-03" db="EMBL/GenBank/DDBJ databases">
        <title>Complete genome sequence of sulfur-oxidizing bacterium skT11.</title>
        <authorList>
            <person name="Kanda M."/>
            <person name="Kojima H."/>
            <person name="Fukui M."/>
        </authorList>
    </citation>
    <scope>NUCLEOTIDE SEQUENCE [LARGE SCALE GENOMIC DNA]</scope>
    <source>
        <strain evidence="21">skT11</strain>
    </source>
</reference>
<dbReference type="EMBL" id="AP022853">
    <property type="protein sequence ID" value="BCB28607.1"/>
    <property type="molecule type" value="Genomic_DNA"/>
</dbReference>
<dbReference type="GO" id="GO:0017004">
    <property type="term" value="P:cytochrome complex assembly"/>
    <property type="evidence" value="ECO:0007669"/>
    <property type="project" value="UniProtKB-UniRule"/>
</dbReference>
<evidence type="ECO:0000256" key="14">
    <source>
        <dbReference type="ARBA" id="ARBA00023157"/>
    </source>
</evidence>
<dbReference type="PROSITE" id="PS00194">
    <property type="entry name" value="THIOREDOXIN_1"/>
    <property type="match status" value="1"/>
</dbReference>
<comment type="catalytic activity">
    <reaction evidence="17 18">
        <text>[protein]-dithiol + NADP(+) = [protein]-disulfide + NADPH + H(+)</text>
        <dbReference type="Rhea" id="RHEA:18753"/>
        <dbReference type="Rhea" id="RHEA-COMP:10593"/>
        <dbReference type="Rhea" id="RHEA-COMP:10594"/>
        <dbReference type="ChEBI" id="CHEBI:15378"/>
        <dbReference type="ChEBI" id="CHEBI:29950"/>
        <dbReference type="ChEBI" id="CHEBI:50058"/>
        <dbReference type="ChEBI" id="CHEBI:57783"/>
        <dbReference type="ChEBI" id="CHEBI:58349"/>
        <dbReference type="EC" id="1.8.1.8"/>
    </reaction>
</comment>
<dbReference type="InterPro" id="IPR036929">
    <property type="entry name" value="DsbDN_sf"/>
</dbReference>
<evidence type="ECO:0000256" key="9">
    <source>
        <dbReference type="ARBA" id="ARBA00022982"/>
    </source>
</evidence>
<keyword evidence="5 18" id="KW-0997">Cell inner membrane</keyword>
<evidence type="ECO:0000256" key="2">
    <source>
        <dbReference type="ARBA" id="ARBA00007241"/>
    </source>
</evidence>
<keyword evidence="14 18" id="KW-1015">Disulfide bond</keyword>
<dbReference type="AlphaFoldDB" id="A0A6F8VHM9"/>
<dbReference type="Gene3D" id="3.40.30.10">
    <property type="entry name" value="Glutaredoxin"/>
    <property type="match status" value="1"/>
</dbReference>
<dbReference type="PANTHER" id="PTHR32234">
    <property type="entry name" value="THIOL:DISULFIDE INTERCHANGE PROTEIN DSBD"/>
    <property type="match status" value="1"/>
</dbReference>
<dbReference type="GO" id="GO:0005886">
    <property type="term" value="C:plasma membrane"/>
    <property type="evidence" value="ECO:0007669"/>
    <property type="project" value="UniProtKB-SubCell"/>
</dbReference>
<dbReference type="SUPFAM" id="SSF52833">
    <property type="entry name" value="Thioredoxin-like"/>
    <property type="match status" value="1"/>
</dbReference>
<evidence type="ECO:0000256" key="11">
    <source>
        <dbReference type="ARBA" id="ARBA00023002"/>
    </source>
</evidence>
<feature type="transmembrane region" description="Helical" evidence="18">
    <location>
        <begin position="564"/>
        <end position="582"/>
    </location>
</feature>
<evidence type="ECO:0000259" key="19">
    <source>
        <dbReference type="PROSITE" id="PS51352"/>
    </source>
</evidence>
<feature type="transmembrane region" description="Helical" evidence="18">
    <location>
        <begin position="420"/>
        <end position="442"/>
    </location>
</feature>
<name>A0A6F8VHM9_9PROT</name>
<dbReference type="KEGG" id="slac:SKTS_34930"/>
<keyword evidence="12 18" id="KW-0520">NAD</keyword>
<evidence type="ECO:0000256" key="15">
    <source>
        <dbReference type="ARBA" id="ARBA00023284"/>
    </source>
</evidence>
<keyword evidence="3 18" id="KW-0813">Transport</keyword>
<feature type="domain" description="Thioredoxin" evidence="19">
    <location>
        <begin position="627"/>
        <end position="756"/>
    </location>
</feature>
<dbReference type="Pfam" id="PF11412">
    <property type="entry name" value="DsbD_N"/>
    <property type="match status" value="2"/>
</dbReference>
<keyword evidence="11 18" id="KW-0560">Oxidoreductase</keyword>
<dbReference type="Pfam" id="PF13899">
    <property type="entry name" value="Thioredoxin_7"/>
    <property type="match status" value="1"/>
</dbReference>
<dbReference type="SUPFAM" id="SSF74863">
    <property type="entry name" value="Thiol:disulfide interchange protein DsbD, N-terminal domain (DsbD-alpha)"/>
    <property type="match status" value="2"/>
</dbReference>
<evidence type="ECO:0000256" key="13">
    <source>
        <dbReference type="ARBA" id="ARBA00023136"/>
    </source>
</evidence>
<dbReference type="CDD" id="cd02953">
    <property type="entry name" value="DsbDgamma"/>
    <property type="match status" value="1"/>
</dbReference>
<accession>A0A6F8VHM9</accession>
<dbReference type="Pfam" id="PF02683">
    <property type="entry name" value="DsbD_TM"/>
    <property type="match status" value="1"/>
</dbReference>
<evidence type="ECO:0000256" key="7">
    <source>
        <dbReference type="ARBA" id="ARBA00022729"/>
    </source>
</evidence>
<gene>
    <name evidence="20" type="primary">dsbD_2</name>
    <name evidence="18" type="synonym">dsbD</name>
    <name evidence="20" type="ORF">SKTS_34930</name>
</gene>
<dbReference type="InterPro" id="IPR017937">
    <property type="entry name" value="Thioredoxin_CS"/>
</dbReference>
<evidence type="ECO:0000256" key="6">
    <source>
        <dbReference type="ARBA" id="ARBA00022692"/>
    </source>
</evidence>
<feature type="transmembrane region" description="Helical" evidence="18">
    <location>
        <begin position="540"/>
        <end position="558"/>
    </location>
</feature>
<protein>
    <recommendedName>
        <fullName evidence="18">Thiol:disulfide interchange protein DsbD</fullName>
        <ecNumber evidence="18">1.8.1.8</ecNumber>
    </recommendedName>
    <alternativeName>
        <fullName evidence="18">Protein-disulfide reductase</fullName>
        <shortName evidence="18">Disulfide reductase</shortName>
    </alternativeName>
</protein>
<comment type="catalytic activity">
    <reaction evidence="16 18">
        <text>[protein]-dithiol + NAD(+) = [protein]-disulfide + NADH + H(+)</text>
        <dbReference type="Rhea" id="RHEA:18749"/>
        <dbReference type="Rhea" id="RHEA-COMP:10593"/>
        <dbReference type="Rhea" id="RHEA-COMP:10594"/>
        <dbReference type="ChEBI" id="CHEBI:15378"/>
        <dbReference type="ChEBI" id="CHEBI:29950"/>
        <dbReference type="ChEBI" id="CHEBI:50058"/>
        <dbReference type="ChEBI" id="CHEBI:57540"/>
        <dbReference type="ChEBI" id="CHEBI:57945"/>
        <dbReference type="EC" id="1.8.1.8"/>
    </reaction>
</comment>
<evidence type="ECO:0000256" key="17">
    <source>
        <dbReference type="ARBA" id="ARBA00047804"/>
    </source>
</evidence>
<evidence type="ECO:0000256" key="12">
    <source>
        <dbReference type="ARBA" id="ARBA00023027"/>
    </source>
</evidence>
<dbReference type="EC" id="1.8.1.8" evidence="18"/>
<feature type="transmembrane region" description="Helical" evidence="18">
    <location>
        <begin position="594"/>
        <end position="614"/>
    </location>
</feature>
<evidence type="ECO:0000256" key="18">
    <source>
        <dbReference type="HAMAP-Rule" id="MF_00399"/>
    </source>
</evidence>
<dbReference type="InterPro" id="IPR028250">
    <property type="entry name" value="DsbDN"/>
</dbReference>
<evidence type="ECO:0000313" key="20">
    <source>
        <dbReference type="EMBL" id="BCB28607.1"/>
    </source>
</evidence>
<dbReference type="PANTHER" id="PTHR32234:SF0">
    <property type="entry name" value="THIOL:DISULFIDE INTERCHANGE PROTEIN DSBD"/>
    <property type="match status" value="1"/>
</dbReference>
<evidence type="ECO:0000313" key="21">
    <source>
        <dbReference type="Proteomes" id="UP000502260"/>
    </source>
</evidence>
<evidence type="ECO:0000256" key="16">
    <source>
        <dbReference type="ARBA" id="ARBA00047388"/>
    </source>
</evidence>
<organism evidence="20 21">
    <name type="scientific">Sulfurimicrobium lacus</name>
    <dbReference type="NCBI Taxonomy" id="2715678"/>
    <lineage>
        <taxon>Bacteria</taxon>
        <taxon>Pseudomonadati</taxon>
        <taxon>Pseudomonadota</taxon>
        <taxon>Betaproteobacteria</taxon>
        <taxon>Nitrosomonadales</taxon>
        <taxon>Sulfuricellaceae</taxon>
        <taxon>Sulfurimicrobium</taxon>
    </lineage>
</organism>
<dbReference type="Gene3D" id="2.60.40.1250">
    <property type="entry name" value="Thiol:disulfide interchange protein DsbD, N-terminal domain"/>
    <property type="match status" value="2"/>
</dbReference>
<keyword evidence="21" id="KW-1185">Reference proteome</keyword>
<feature type="disulfide bond" description="Redox-active" evidence="18">
    <location>
        <begin position="122"/>
        <end position="128"/>
    </location>
</feature>
<dbReference type="GO" id="GO:0045454">
    <property type="term" value="P:cell redox homeostasis"/>
    <property type="evidence" value="ECO:0007669"/>
    <property type="project" value="TreeGrafter"/>
</dbReference>
<dbReference type="HAMAP" id="MF_00399">
    <property type="entry name" value="DbsD"/>
    <property type="match status" value="1"/>
</dbReference>
<dbReference type="NCBIfam" id="NF001419">
    <property type="entry name" value="PRK00293.1"/>
    <property type="match status" value="1"/>
</dbReference>
<keyword evidence="9 18" id="KW-0249">Electron transport</keyword>
<sequence length="756" mass="79598" precursor="true">MMRLLISALLMLHALLAHAGTEDLLEPEQAFKLSAKALDAGTIEVHFQIADGYYLYREKFKFSAEPAGVTLGKPIFPAGQIKQDEYFGKVETYHQSFSFKLPVQLAAGTGPNITLKVISQGCAEAGVCYPPFAQTVQLTMPAATPAQPAASQTSPAAKPAASGGLAALASLAGLGGAKQDEFLEPDLAFKLKVSVKDAQTLVASFTPAPGYYLYRDKIKLALKDAPGSSIANLELPKGEPKSDPNFGTSEVYHHPFDAIVHLQGAAKKITLKASYQGCSEKGVCYPPILKSFDLTLPPQVAQENAAVAAPLSSAVADAPATAVDGSESSQIAALLKGGNFWLVVASFFGFGLLLALTPCVFPMIPILSGIIVGQGHHLTKPRAFALSLAYVMGMAITYAAAGVAAGLSGALLSNALQNPLVLGVFAFVFVLLAFSMFGFYELQMPSFIQSRFNDASNKMKGGNAAGVFLMGALSAVIVGPCVAAPLAGALAYIGLTHDVWLGGWALFAMALGMGMPLLAVGLSAGALLPRAGGWMEAVKAFFGVLLLGVAIWLISPVIPAVVHMLLWAALLIVSAIYLHALDPLPHPTKGWSKFWKGVGVVALIAGVALLVGALSGGRDILQPLSGLRGAGTAQAAEASHASFEKVKNIAELEQRLQKAGGKPVMLDFYADWCVSCKELERFTFSNPQVQSRLKDVVLLQADVTANSDDDKALLKKFGLFGPPGIIFFDHSGKENGRMIGFENPEKFLANADKILK</sequence>
<feature type="chain" id="PRO_5026399193" description="Thiol:disulfide interchange protein DsbD" evidence="18">
    <location>
        <begin position="20"/>
        <end position="756"/>
    </location>
</feature>
<keyword evidence="4 18" id="KW-1003">Cell membrane</keyword>
<feature type="transmembrane region" description="Helical" evidence="18">
    <location>
        <begin position="463"/>
        <end position="492"/>
    </location>
</feature>
<keyword evidence="10 18" id="KW-1133">Transmembrane helix</keyword>
<feature type="signal peptide" evidence="18">
    <location>
        <begin position="1"/>
        <end position="19"/>
    </location>
</feature>
<evidence type="ECO:0000256" key="3">
    <source>
        <dbReference type="ARBA" id="ARBA00022448"/>
    </source>
</evidence>
<evidence type="ECO:0000256" key="10">
    <source>
        <dbReference type="ARBA" id="ARBA00022989"/>
    </source>
</evidence>
<dbReference type="InterPro" id="IPR003834">
    <property type="entry name" value="Cyt_c_assmbl_TM_dom"/>
</dbReference>
<proteinExistence type="inferred from homology"/>
<comment type="function">
    <text evidence="18">Required to facilitate the formation of correct disulfide bonds in some periplasmic proteins and for the assembly of the periplasmic c-type cytochromes. Acts by transferring electrons from cytoplasmic thioredoxin to the periplasm. This transfer involves a cascade of disulfide bond formation and reduction steps.</text>
</comment>
<comment type="similarity">
    <text evidence="2 18">Belongs to the thioredoxin family. DsbD subfamily.</text>
</comment>
<evidence type="ECO:0000256" key="5">
    <source>
        <dbReference type="ARBA" id="ARBA00022519"/>
    </source>
</evidence>
<feature type="transmembrane region" description="Helical" evidence="18">
    <location>
        <begin position="340"/>
        <end position="372"/>
    </location>
</feature>
<dbReference type="InterPro" id="IPR036249">
    <property type="entry name" value="Thioredoxin-like_sf"/>
</dbReference>
<dbReference type="GO" id="GO:0009055">
    <property type="term" value="F:electron transfer activity"/>
    <property type="evidence" value="ECO:0007669"/>
    <property type="project" value="UniProtKB-UniRule"/>
</dbReference>
<evidence type="ECO:0000256" key="4">
    <source>
        <dbReference type="ARBA" id="ARBA00022475"/>
    </source>
</evidence>
<comment type="subcellular location">
    <subcellularLocation>
        <location evidence="1 18">Cell inner membrane</location>
        <topology evidence="1 18">Multi-pass membrane protein</topology>
    </subcellularLocation>
</comment>
<keyword evidence="7 18" id="KW-0732">Signal</keyword>
<dbReference type="PROSITE" id="PS51352">
    <property type="entry name" value="THIOREDOXIN_2"/>
    <property type="match status" value="1"/>
</dbReference>
<keyword evidence="13 18" id="KW-0472">Membrane</keyword>
<dbReference type="GO" id="GO:0047134">
    <property type="term" value="F:protein-disulfide reductase [NAD(P)H] activity"/>
    <property type="evidence" value="ECO:0007669"/>
    <property type="project" value="UniProtKB-UniRule"/>
</dbReference>
<evidence type="ECO:0000256" key="1">
    <source>
        <dbReference type="ARBA" id="ARBA00004429"/>
    </source>
</evidence>
<feature type="transmembrane region" description="Helical" evidence="18">
    <location>
        <begin position="384"/>
        <end position="408"/>
    </location>
</feature>
<keyword evidence="15 18" id="KW-0676">Redox-active center</keyword>
<dbReference type="InterPro" id="IPR035671">
    <property type="entry name" value="DsbD_gamma"/>
</dbReference>
<dbReference type="InterPro" id="IPR013766">
    <property type="entry name" value="Thioredoxin_domain"/>
</dbReference>
<keyword evidence="8 18" id="KW-0201">Cytochrome c-type biogenesis</keyword>
<dbReference type="Proteomes" id="UP000502260">
    <property type="component" value="Chromosome"/>
</dbReference>